<evidence type="ECO:0000313" key="4">
    <source>
        <dbReference type="Proteomes" id="UP000234382"/>
    </source>
</evidence>
<keyword evidence="2" id="KW-0732">Signal</keyword>
<dbReference type="Proteomes" id="UP000234382">
    <property type="component" value="Unassembled WGS sequence"/>
</dbReference>
<feature type="region of interest" description="Disordered" evidence="1">
    <location>
        <begin position="31"/>
        <end position="50"/>
    </location>
</feature>
<evidence type="ECO:0000313" key="3">
    <source>
        <dbReference type="EMBL" id="SMX82578.1"/>
    </source>
</evidence>
<sequence length="102" mass="10773">MTFSRLPRLCAPPMVPSSASLVVTLASPAEDVAPSSLTDPTASGPPAEAGETFCQSSIGSWLSGNSWVSIGSIALMRTVQSVSPLMYGRDEEISRLSRLFQQ</sequence>
<evidence type="ECO:0000256" key="1">
    <source>
        <dbReference type="SAM" id="MobiDB-lite"/>
    </source>
</evidence>
<feature type="signal peptide" evidence="2">
    <location>
        <begin position="1"/>
        <end position="19"/>
    </location>
</feature>
<evidence type="ECO:0000256" key="2">
    <source>
        <dbReference type="SAM" id="SignalP"/>
    </source>
</evidence>
<dbReference type="EMBL" id="FXYX01000009">
    <property type="protein sequence ID" value="SMX82578.1"/>
    <property type="molecule type" value="Genomic_DNA"/>
</dbReference>
<proteinExistence type="predicted"/>
<gene>
    <name evidence="3" type="ORF">BI49514_01633</name>
</gene>
<organism evidence="3 4">
    <name type="scientific">Brevibacterium iodinum ATCC 49514</name>
    <dbReference type="NCBI Taxonomy" id="1255616"/>
    <lineage>
        <taxon>Bacteria</taxon>
        <taxon>Bacillati</taxon>
        <taxon>Actinomycetota</taxon>
        <taxon>Actinomycetes</taxon>
        <taxon>Micrococcales</taxon>
        <taxon>Brevibacteriaceae</taxon>
        <taxon>Brevibacterium</taxon>
    </lineage>
</organism>
<keyword evidence="4" id="KW-1185">Reference proteome</keyword>
<accession>A0A2H1J5E9</accession>
<evidence type="ECO:0008006" key="5">
    <source>
        <dbReference type="Google" id="ProtNLM"/>
    </source>
</evidence>
<dbReference type="AlphaFoldDB" id="A0A2H1J5E9"/>
<name>A0A2H1J5E9_9MICO</name>
<reference evidence="4" key="1">
    <citation type="submission" date="2017-03" db="EMBL/GenBank/DDBJ databases">
        <authorList>
            <person name="Monnet C."/>
        </authorList>
    </citation>
    <scope>NUCLEOTIDE SEQUENCE [LARGE SCALE GENOMIC DNA]</scope>
    <source>
        <strain evidence="4">ATCC 49514</strain>
    </source>
</reference>
<feature type="chain" id="PRO_5039517409" description="Secreted protein" evidence="2">
    <location>
        <begin position="20"/>
        <end position="102"/>
    </location>
</feature>
<protein>
    <recommendedName>
        <fullName evidence="5">Secreted protein</fullName>
    </recommendedName>
</protein>